<dbReference type="EMBL" id="NQIK02000001">
    <property type="protein sequence ID" value="KAF7577272.1"/>
    <property type="molecule type" value="Genomic_DNA"/>
</dbReference>
<keyword evidence="3 6" id="KW-1133">Transmembrane helix</keyword>
<evidence type="ECO:0000256" key="5">
    <source>
        <dbReference type="SAM" id="MobiDB-lite"/>
    </source>
</evidence>
<evidence type="ECO:0000256" key="1">
    <source>
        <dbReference type="ARBA" id="ARBA00004141"/>
    </source>
</evidence>
<evidence type="ECO:0000256" key="6">
    <source>
        <dbReference type="SAM" id="Phobius"/>
    </source>
</evidence>
<feature type="compositionally biased region" description="Polar residues" evidence="5">
    <location>
        <begin position="70"/>
        <end position="90"/>
    </location>
</feature>
<accession>A0A317B740</accession>
<dbReference type="AlphaFoldDB" id="A0A317B740"/>
<comment type="caution">
    <text evidence="9">The sequence shown here is derived from an EMBL/GenBank/DDBJ whole genome shotgun (WGS) entry which is preliminary data.</text>
</comment>
<evidence type="ECO:0000256" key="7">
    <source>
        <dbReference type="SAM" id="SignalP"/>
    </source>
</evidence>
<feature type="transmembrane region" description="Helical" evidence="6">
    <location>
        <begin position="120"/>
        <end position="141"/>
    </location>
</feature>
<keyword evidence="4 6" id="KW-0472">Membrane</keyword>
<feature type="domain" description="TM7S3/TM198-like" evidence="8">
    <location>
        <begin position="128"/>
        <end position="301"/>
    </location>
</feature>
<dbReference type="PANTHER" id="PTHR39469">
    <property type="entry name" value="CHROMOSOME 1, WHOLE GENOME SHOTGUN SEQUENCE"/>
    <property type="match status" value="1"/>
</dbReference>
<dbReference type="PANTHER" id="PTHR39469:SF1">
    <property type="entry name" value="DUF4203 DOMAIN-CONTAINING PROTEIN"/>
    <property type="match status" value="1"/>
</dbReference>
<organism evidence="9 10">
    <name type="scientific">Pyrenophora tritici-repentis</name>
    <dbReference type="NCBI Taxonomy" id="45151"/>
    <lineage>
        <taxon>Eukaryota</taxon>
        <taxon>Fungi</taxon>
        <taxon>Dikarya</taxon>
        <taxon>Ascomycota</taxon>
        <taxon>Pezizomycotina</taxon>
        <taxon>Dothideomycetes</taxon>
        <taxon>Pleosporomycetidae</taxon>
        <taxon>Pleosporales</taxon>
        <taxon>Pleosporineae</taxon>
        <taxon>Pleosporaceae</taxon>
        <taxon>Pyrenophora</taxon>
    </lineage>
</organism>
<feature type="region of interest" description="Disordered" evidence="5">
    <location>
        <begin position="351"/>
        <end position="370"/>
    </location>
</feature>
<dbReference type="GeneID" id="6338764"/>
<feature type="transmembrane region" description="Helical" evidence="6">
    <location>
        <begin position="207"/>
        <end position="223"/>
    </location>
</feature>
<dbReference type="GO" id="GO:0016020">
    <property type="term" value="C:membrane"/>
    <property type="evidence" value="ECO:0007669"/>
    <property type="project" value="UniProtKB-SubCell"/>
</dbReference>
<feature type="chain" id="PRO_5041070077" description="TM7S3/TM198-like domain-containing protein" evidence="7">
    <location>
        <begin position="24"/>
        <end position="370"/>
    </location>
</feature>
<feature type="transmembrane region" description="Helical" evidence="6">
    <location>
        <begin position="181"/>
        <end position="200"/>
    </location>
</feature>
<reference evidence="9 10" key="1">
    <citation type="journal article" date="2018" name="BMC Genomics">
        <title>Comparative genomics of the wheat fungal pathogen Pyrenophora tritici-repentis reveals chromosomal variations and genome plasticity.</title>
        <authorList>
            <person name="Moolhuijzen P."/>
            <person name="See P.T."/>
            <person name="Hane J.K."/>
            <person name="Shi G."/>
            <person name="Liu Z."/>
            <person name="Oliver R.P."/>
            <person name="Moffat C.S."/>
        </authorList>
    </citation>
    <scope>NUCLEOTIDE SEQUENCE [LARGE SCALE GENOMIC DNA]</scope>
    <source>
        <strain evidence="9">M4</strain>
    </source>
</reference>
<evidence type="ECO:0000256" key="2">
    <source>
        <dbReference type="ARBA" id="ARBA00022692"/>
    </source>
</evidence>
<feature type="transmembrane region" description="Helical" evidence="6">
    <location>
        <begin position="148"/>
        <end position="169"/>
    </location>
</feature>
<evidence type="ECO:0000259" key="8">
    <source>
        <dbReference type="Pfam" id="PF13886"/>
    </source>
</evidence>
<evidence type="ECO:0000313" key="9">
    <source>
        <dbReference type="EMBL" id="KAF7577272.1"/>
    </source>
</evidence>
<evidence type="ECO:0000313" key="10">
    <source>
        <dbReference type="Proteomes" id="UP000245464"/>
    </source>
</evidence>
<feature type="signal peptide" evidence="7">
    <location>
        <begin position="1"/>
        <end position="23"/>
    </location>
</feature>
<dbReference type="KEGG" id="ptrr:6338764"/>
<sequence length="370" mass="38991">MRFSYRCLVVLLVLALCLQLATAAPHAAVRRQDEPPAEETPAPIQGTASQQPAPTPSTSAVPSSRIESDAPSSTPASSVKPSEAPSTNTNAPSTPASGVPSPTSSTSPVSGNPLPIVPTLTPAMGITGVILLLSGLAYAIIGIKKKMVYVFGSAAYLTALAVTVLVVYLMNAPVSNAVQGAFFIAAFFTGVIFGILSLVFADISEGFGCLLGGFCLSMWFLSLKEGGLISSSTGRAIFIGCMTAGGYSLSFSHYTRNYGLIASIAFSGATATILGIDCLAGSGWKEFWLYIWSECRNHVHMTITNSCRPQRQHIPIEHNHLPINQKHQGRTSWCSHHRPCWHRLPDAGLENSQGASHQDSCPATGKATGS</sequence>
<evidence type="ECO:0000256" key="3">
    <source>
        <dbReference type="ARBA" id="ARBA00022989"/>
    </source>
</evidence>
<dbReference type="InterPro" id="IPR025256">
    <property type="entry name" value="TM7S3/TM198-like_dom"/>
</dbReference>
<comment type="subcellular location">
    <subcellularLocation>
        <location evidence="1">Membrane</location>
        <topology evidence="1">Multi-pass membrane protein</topology>
    </subcellularLocation>
</comment>
<keyword evidence="2 6" id="KW-0812">Transmembrane</keyword>
<protein>
    <recommendedName>
        <fullName evidence="8">TM7S3/TM198-like domain-containing protein</fullName>
    </recommendedName>
</protein>
<feature type="region of interest" description="Disordered" evidence="5">
    <location>
        <begin position="29"/>
        <end position="110"/>
    </location>
</feature>
<dbReference type="Pfam" id="PF13886">
    <property type="entry name" value="TM7S3_TM198"/>
    <property type="match status" value="1"/>
</dbReference>
<name>A0A317B740_9PLEO</name>
<evidence type="ECO:0000256" key="4">
    <source>
        <dbReference type="ARBA" id="ARBA00023136"/>
    </source>
</evidence>
<feature type="transmembrane region" description="Helical" evidence="6">
    <location>
        <begin position="258"/>
        <end position="280"/>
    </location>
</feature>
<keyword evidence="7" id="KW-0732">Signal</keyword>
<dbReference type="RefSeq" id="XP_065965369.1">
    <property type="nucleotide sequence ID" value="XM_066103167.1"/>
</dbReference>
<feature type="compositionally biased region" description="Low complexity" evidence="5">
    <location>
        <begin position="91"/>
        <end position="110"/>
    </location>
</feature>
<gene>
    <name evidence="9" type="ORF">PtrM4_015120</name>
</gene>
<dbReference type="Proteomes" id="UP000245464">
    <property type="component" value="Chromosome 1"/>
</dbReference>
<proteinExistence type="predicted"/>